<reference evidence="5" key="3">
    <citation type="submission" date="2019-06" db="EMBL/GenBank/DDBJ databases">
        <title>Co-occurence of chitin degradation, pigmentation and bioactivity in marine Pseudoalteromonas.</title>
        <authorList>
            <person name="Sonnenschein E.C."/>
            <person name="Bech P.K."/>
        </authorList>
    </citation>
    <scope>NUCLEOTIDE SEQUENCE [LARGE SCALE GENOMIC DNA]</scope>
    <source>
        <strain evidence="5">S2897</strain>
    </source>
</reference>
<comment type="caution">
    <text evidence="2">The sequence shown here is derived from an EMBL/GenBank/DDBJ whole genome shotgun (WGS) entry which is preliminary data.</text>
</comment>
<organism evidence="2 4">
    <name type="scientific">Pseudoalteromonas ruthenica</name>
    <dbReference type="NCBI Taxonomy" id="151081"/>
    <lineage>
        <taxon>Bacteria</taxon>
        <taxon>Pseudomonadati</taxon>
        <taxon>Pseudomonadota</taxon>
        <taxon>Gammaproteobacteria</taxon>
        <taxon>Alteromonadales</taxon>
        <taxon>Pseudoalteromonadaceae</taxon>
        <taxon>Pseudoalteromonas</taxon>
    </lineage>
</organism>
<keyword evidence="1" id="KW-1133">Transmembrane helix</keyword>
<sequence length="165" mass="19334">MNRYGPEYWDKHGAYRTPIGFTLSLLVLLRAYLIWAFAAISRRPELDLVALVYQQKRDFFIALGIGAIALVPAVLYSLRRPSSSLKLKPLWRFMRWPLLVCAILDFTWIMLQAAQQYYQFSLHLALQGVMVAWVILYLLRSRYLKVFFADWPDELESKKDGADKR</sequence>
<feature type="transmembrane region" description="Helical" evidence="1">
    <location>
        <begin position="90"/>
        <end position="111"/>
    </location>
</feature>
<accession>A0A0F4PLZ1</accession>
<reference evidence="3" key="4">
    <citation type="submission" date="2019-09" db="EMBL/GenBank/DDBJ databases">
        <title>Co-occurence of chitin degradation, pigmentation and bioactivity in marine Pseudoalteromonas.</title>
        <authorList>
            <person name="Sonnenschein E.C."/>
            <person name="Bech P.K."/>
        </authorList>
    </citation>
    <scope>NUCLEOTIDE SEQUENCE</scope>
    <source>
        <strain evidence="3">S2897</strain>
    </source>
</reference>
<evidence type="ECO:0000256" key="1">
    <source>
        <dbReference type="SAM" id="Phobius"/>
    </source>
</evidence>
<name>A0A0F4PLZ1_9GAMM</name>
<dbReference type="OrthoDB" id="6314776at2"/>
<feature type="transmembrane region" description="Helical" evidence="1">
    <location>
        <begin position="60"/>
        <end position="78"/>
    </location>
</feature>
<evidence type="ECO:0000313" key="3">
    <source>
        <dbReference type="EMBL" id="TMP88084.1"/>
    </source>
</evidence>
<keyword evidence="1" id="KW-0472">Membrane</keyword>
<dbReference type="STRING" id="151081.TW72_14260"/>
<dbReference type="Proteomes" id="UP000033664">
    <property type="component" value="Unassembled WGS sequence"/>
</dbReference>
<evidence type="ECO:0000313" key="2">
    <source>
        <dbReference type="EMBL" id="KJY98013.1"/>
    </source>
</evidence>
<dbReference type="eggNOG" id="ENOG5031QK4">
    <property type="taxonomic scope" value="Bacteria"/>
</dbReference>
<feature type="transmembrane region" description="Helical" evidence="1">
    <location>
        <begin position="117"/>
        <end position="139"/>
    </location>
</feature>
<dbReference type="EMBL" id="JXXZ01000011">
    <property type="protein sequence ID" value="KJY98013.1"/>
    <property type="molecule type" value="Genomic_DNA"/>
</dbReference>
<keyword evidence="4" id="KW-1185">Reference proteome</keyword>
<dbReference type="Pfam" id="PF11143">
    <property type="entry name" value="DUF2919"/>
    <property type="match status" value="1"/>
</dbReference>
<dbReference type="Proteomes" id="UP000305874">
    <property type="component" value="Unassembled WGS sequence"/>
</dbReference>
<feature type="transmembrane region" description="Helical" evidence="1">
    <location>
        <begin position="21"/>
        <end position="40"/>
    </location>
</feature>
<dbReference type="GeneID" id="58229660"/>
<reference evidence="3 5" key="2">
    <citation type="submission" date="2017-12" db="EMBL/GenBank/DDBJ databases">
        <authorList>
            <person name="Paulsen S."/>
            <person name="Gram L.K."/>
        </authorList>
    </citation>
    <scope>NUCLEOTIDE SEQUENCE [LARGE SCALE GENOMIC DNA]</scope>
    <source>
        <strain evidence="3 5">S2897</strain>
    </source>
</reference>
<dbReference type="PATRIC" id="fig|151081.8.peg.2380"/>
<dbReference type="InterPro" id="IPR021318">
    <property type="entry name" value="DUF2919"/>
</dbReference>
<evidence type="ECO:0000313" key="5">
    <source>
        <dbReference type="Proteomes" id="UP000305874"/>
    </source>
</evidence>
<reference evidence="2 4" key="1">
    <citation type="journal article" date="2015" name="BMC Genomics">
        <title>Genome mining reveals unlocked bioactive potential of marine Gram-negative bacteria.</title>
        <authorList>
            <person name="Machado H."/>
            <person name="Sonnenschein E.C."/>
            <person name="Melchiorsen J."/>
            <person name="Gram L."/>
        </authorList>
    </citation>
    <scope>NUCLEOTIDE SEQUENCE [LARGE SCALE GENOMIC DNA]</scope>
    <source>
        <strain evidence="2 4">S3137</strain>
    </source>
</reference>
<proteinExistence type="predicted"/>
<gene>
    <name evidence="3" type="ORF">CWC05_05455</name>
    <name evidence="2" type="ORF">TW72_14260</name>
</gene>
<dbReference type="AlphaFoldDB" id="A0A0F4PLZ1"/>
<evidence type="ECO:0000313" key="4">
    <source>
        <dbReference type="Proteomes" id="UP000033664"/>
    </source>
</evidence>
<dbReference type="EMBL" id="PNCG01000003">
    <property type="protein sequence ID" value="TMP88084.1"/>
    <property type="molecule type" value="Genomic_DNA"/>
</dbReference>
<protein>
    <submittedName>
        <fullName evidence="3">DUF2919 domain-containing protein</fullName>
    </submittedName>
    <submittedName>
        <fullName evidence="2">Membrane protein</fullName>
    </submittedName>
</protein>
<keyword evidence="1" id="KW-0812">Transmembrane</keyword>
<dbReference type="RefSeq" id="WP_022944711.1">
    <property type="nucleotide sequence ID" value="NZ_CP023396.1"/>
</dbReference>